<evidence type="ECO:0000313" key="1">
    <source>
        <dbReference type="EMBL" id="RFF37515.1"/>
    </source>
</evidence>
<dbReference type="EMBL" id="QUZM01000039">
    <property type="protein sequence ID" value="RFF37515.1"/>
    <property type="molecule type" value="Genomic_DNA"/>
</dbReference>
<comment type="caution">
    <text evidence="1">The sequence shown here is derived from an EMBL/GenBank/DDBJ whole genome shotgun (WGS) entry which is preliminary data.</text>
</comment>
<accession>A0A3E1KGB5</accession>
<gene>
    <name evidence="1" type="ORF">DZD52_16540</name>
</gene>
<sequence length="63" mass="6775">MQGLLAPPQVFRGCLLNASCDPQHPACGSRKCSELQHALAAFQISAALALIHRLPHGRLQCMP</sequence>
<organism evidence="1 2">
    <name type="scientific">Xanthomonas nasturtii</name>
    <dbReference type="NCBI Taxonomy" id="1843581"/>
    <lineage>
        <taxon>Bacteria</taxon>
        <taxon>Pseudomonadati</taxon>
        <taxon>Pseudomonadota</taxon>
        <taxon>Gammaproteobacteria</taxon>
        <taxon>Lysobacterales</taxon>
        <taxon>Lysobacteraceae</taxon>
        <taxon>Xanthomonas</taxon>
    </lineage>
</organism>
<name>A0A3E1KGB5_9XANT</name>
<evidence type="ECO:0000313" key="2">
    <source>
        <dbReference type="Proteomes" id="UP000259570"/>
    </source>
</evidence>
<reference evidence="1 2" key="1">
    <citation type="submission" date="2018-08" db="EMBL/GenBank/DDBJ databases">
        <title>Genome sequencing of X. nasturtii WHRI 8984.</title>
        <authorList>
            <person name="Studholme D.J."/>
            <person name="Mchugh J."/>
            <person name="Vicente J."/>
        </authorList>
    </citation>
    <scope>NUCLEOTIDE SEQUENCE [LARGE SCALE GENOMIC DNA]</scope>
    <source>
        <strain evidence="1 2">WHRI 8984</strain>
    </source>
</reference>
<dbReference type="AlphaFoldDB" id="A0A3E1KGB5"/>
<proteinExistence type="predicted"/>
<protein>
    <submittedName>
        <fullName evidence="1">Uncharacterized protein</fullName>
    </submittedName>
</protein>
<dbReference type="Proteomes" id="UP000259570">
    <property type="component" value="Unassembled WGS sequence"/>
</dbReference>